<dbReference type="OrthoDB" id="26679at2759"/>
<dbReference type="EMBL" id="CAMKVN010001977">
    <property type="protein sequence ID" value="CAI2179058.1"/>
    <property type="molecule type" value="Genomic_DNA"/>
</dbReference>
<keyword evidence="4" id="KW-1185">Reference proteome</keyword>
<feature type="region of interest" description="Disordered" evidence="1">
    <location>
        <begin position="665"/>
        <end position="685"/>
    </location>
</feature>
<evidence type="ECO:0000256" key="1">
    <source>
        <dbReference type="SAM" id="MobiDB-lite"/>
    </source>
</evidence>
<dbReference type="InterPro" id="IPR029069">
    <property type="entry name" value="HotDog_dom_sf"/>
</dbReference>
<evidence type="ECO:0000313" key="4">
    <source>
        <dbReference type="Proteomes" id="UP001153678"/>
    </source>
</evidence>
<dbReference type="InterPro" id="IPR006571">
    <property type="entry name" value="TLDc_dom"/>
</dbReference>
<protein>
    <submittedName>
        <fullName evidence="3">4622_t:CDS:1</fullName>
    </submittedName>
</protein>
<sequence length="715" mass="80777">MPSIIKNSNKSTKLIGLVASVSFLLSAAGFTTYINSNTLNWEDQAQIEEQLYLNSIERQFFSLSIVKELKNDSSYKESRGYDFVKEERLKNHFTAGTLRGKGKFVARPLIFFSEEKKESVVILHVGSDMCGHDGIVHGGLLSTIMDELLAITSIPCLPDKNGATAYLHVNFRKPCKSDQILIGRCKTTKLEGRKGFVEGTLETLDGIKLVDANALFITSEAWFHEIFSQFSKEEQAVLLQEFGEFASDNINDQKIGKIRDAGVTALSIKNHLPSVLGEHLKDGFVQYFQIQTATIGKQLSSEKLEKLTLQPSSSLHITQLGFISSIHNLAKTTLSDQSQAAFIVGHLHQGSLKTFIQEVVRTSIVYWFEGAYISQTGQVRKSKNKGKKKSFLDSDDTNLIDYLILFPKLKHGEPEEDSLFNLIKEAEIEGHFNRGSFMDWYIKNTPFQHLFNILLSCVFLPKNLPQDSIKTLRFANSVSPEIYSPYKALPNFSQLLTPSDYYVLNSHLPPDCRVTTHKLLFSSVRDGDSWSTFINSILYQGSTYIIIKDKDGYIFGGFTNEDWELKPNWYGNEKNFLFSIKPKLRLYPSTGYNDHYQYLNYGTKTLSNGLGMGGQFDFCGLWIDSDIINGHSKATPLSSTYSSAQLSKKQEFKVDEIEVWLVKPTEKDPDEIPKGPKGSALDKNPAELELLQMATNRKMYSKDVRDPSLFIYEEE</sequence>
<feature type="domain" description="TLDc" evidence="2">
    <location>
        <begin position="494"/>
        <end position="663"/>
    </location>
</feature>
<dbReference type="CDD" id="cd03443">
    <property type="entry name" value="PaaI_thioesterase"/>
    <property type="match status" value="1"/>
</dbReference>
<dbReference type="InterPro" id="IPR052061">
    <property type="entry name" value="PTE-AB_protein"/>
</dbReference>
<evidence type="ECO:0000259" key="2">
    <source>
        <dbReference type="PROSITE" id="PS51886"/>
    </source>
</evidence>
<accession>A0A9W4SSL9</accession>
<gene>
    <name evidence="3" type="ORF">FWILDA_LOCUS8897</name>
</gene>
<dbReference type="SMART" id="SM00584">
    <property type="entry name" value="TLDc"/>
    <property type="match status" value="1"/>
</dbReference>
<comment type="caution">
    <text evidence="3">The sequence shown here is derived from an EMBL/GenBank/DDBJ whole genome shotgun (WGS) entry which is preliminary data.</text>
</comment>
<dbReference type="Pfam" id="PF07534">
    <property type="entry name" value="TLD"/>
    <property type="match status" value="1"/>
</dbReference>
<reference evidence="3" key="1">
    <citation type="submission" date="2022-08" db="EMBL/GenBank/DDBJ databases">
        <authorList>
            <person name="Kallberg Y."/>
            <person name="Tangrot J."/>
            <person name="Rosling A."/>
        </authorList>
    </citation>
    <scope>NUCLEOTIDE SEQUENCE</scope>
    <source>
        <strain evidence="3">Wild A</strain>
    </source>
</reference>
<dbReference type="Gene3D" id="3.10.129.10">
    <property type="entry name" value="Hotdog Thioesterase"/>
    <property type="match status" value="1"/>
</dbReference>
<dbReference type="Pfam" id="PF03061">
    <property type="entry name" value="4HBT"/>
    <property type="match status" value="1"/>
</dbReference>
<evidence type="ECO:0000313" key="3">
    <source>
        <dbReference type="EMBL" id="CAI2179058.1"/>
    </source>
</evidence>
<name>A0A9W4SSL9_9GLOM</name>
<dbReference type="SUPFAM" id="SSF54637">
    <property type="entry name" value="Thioesterase/thiol ester dehydrase-isomerase"/>
    <property type="match status" value="1"/>
</dbReference>
<dbReference type="PROSITE" id="PS51886">
    <property type="entry name" value="TLDC"/>
    <property type="match status" value="1"/>
</dbReference>
<dbReference type="AlphaFoldDB" id="A0A9W4SSL9"/>
<organism evidence="3 4">
    <name type="scientific">Funneliformis geosporum</name>
    <dbReference type="NCBI Taxonomy" id="1117311"/>
    <lineage>
        <taxon>Eukaryota</taxon>
        <taxon>Fungi</taxon>
        <taxon>Fungi incertae sedis</taxon>
        <taxon>Mucoromycota</taxon>
        <taxon>Glomeromycotina</taxon>
        <taxon>Glomeromycetes</taxon>
        <taxon>Glomerales</taxon>
        <taxon>Glomeraceae</taxon>
        <taxon>Funneliformis</taxon>
    </lineage>
</organism>
<dbReference type="Proteomes" id="UP001153678">
    <property type="component" value="Unassembled WGS sequence"/>
</dbReference>
<dbReference type="InterPro" id="IPR006683">
    <property type="entry name" value="Thioestr_dom"/>
</dbReference>
<dbReference type="PANTHER" id="PTHR47260">
    <property type="entry name" value="UPF0644 PROTEIN PB2B4.06"/>
    <property type="match status" value="1"/>
</dbReference>
<feature type="compositionally biased region" description="Basic and acidic residues" evidence="1">
    <location>
        <begin position="665"/>
        <end position="674"/>
    </location>
</feature>
<proteinExistence type="predicted"/>
<dbReference type="PANTHER" id="PTHR47260:SF1">
    <property type="entry name" value="UPF0644 PROTEIN PB2B4.06"/>
    <property type="match status" value="1"/>
</dbReference>